<reference evidence="1" key="1">
    <citation type="submission" date="2023-10" db="EMBL/GenBank/DDBJ databases">
        <title>Whole genome sequencing of actinobacterial strain Amycolatopsis sp. (BCA-696) identifies the underlying plant growth-promoting genes.</title>
        <authorList>
            <person name="Gandham P."/>
            <person name="Vadla N."/>
            <person name="Saji A."/>
            <person name="Srinivas V."/>
            <person name="Ruperao P."/>
            <person name="Selvanayagam S."/>
            <person name="Saxena R.K."/>
            <person name="Rathore A."/>
            <person name="Gopalakrishnan S."/>
            <person name="Thakur V."/>
        </authorList>
    </citation>
    <scope>NUCLEOTIDE SEQUENCE</scope>
    <source>
        <strain evidence="1">BCA-696</strain>
    </source>
</reference>
<evidence type="ECO:0000313" key="1">
    <source>
        <dbReference type="EMBL" id="WYW17459.1"/>
    </source>
</evidence>
<gene>
    <name evidence="1" type="ORF">LCL61_18080</name>
</gene>
<sequence length="253" mass="26005">MFGKRLASVLAATAGALSLVACGSSSPESARSWSAPVRTEEVGSGLVVLPGTAKSNNAQPKTGDWATGSDGTPNTAEQTTARAWVQFKASEAGGPDPILVNGAGLTLYRFDKDTANPSKSACGGECARIWPPVLVAGGSKIFLAGVKKSAMGTIERSDGSRQVTIDGWPVYRFVKDAKPGDTKGHGAGGTWFGVTPNGRTAAGRNGSAGETTAPSEERRPAMSAVLFDGKDFSDNEASQGLSEMAARMWPGPV</sequence>
<protein>
    <submittedName>
        <fullName evidence="1">Uncharacterized protein</fullName>
    </submittedName>
</protein>
<proteinExistence type="predicted"/>
<dbReference type="EMBL" id="CP150484">
    <property type="protein sequence ID" value="WYW17459.1"/>
    <property type="molecule type" value="Genomic_DNA"/>
</dbReference>
<organism evidence="1 2">
    <name type="scientific">Amycolatopsis coloradensis</name>
    <dbReference type="NCBI Taxonomy" id="76021"/>
    <lineage>
        <taxon>Bacteria</taxon>
        <taxon>Bacillati</taxon>
        <taxon>Actinomycetota</taxon>
        <taxon>Actinomycetes</taxon>
        <taxon>Pseudonocardiales</taxon>
        <taxon>Pseudonocardiaceae</taxon>
        <taxon>Amycolatopsis</taxon>
    </lineage>
</organism>
<name>A0ACD5BDU7_9PSEU</name>
<accession>A0ACD5BDU7</accession>
<keyword evidence="2" id="KW-1185">Reference proteome</keyword>
<evidence type="ECO:0000313" key="2">
    <source>
        <dbReference type="Proteomes" id="UP001456344"/>
    </source>
</evidence>
<dbReference type="Proteomes" id="UP001456344">
    <property type="component" value="Chromosome"/>
</dbReference>